<evidence type="ECO:0000259" key="1">
    <source>
        <dbReference type="Pfam" id="PF01488"/>
    </source>
</evidence>
<dbReference type="InterPro" id="IPR006151">
    <property type="entry name" value="Shikm_DH/Glu-tRNA_Rdtase"/>
</dbReference>
<dbReference type="Gene3D" id="3.40.50.10860">
    <property type="entry name" value="Leucine Dehydrogenase, chain A, domain 1"/>
    <property type="match status" value="1"/>
</dbReference>
<name>A0A5B6YZ78_DAVIN</name>
<dbReference type="SUPFAM" id="SSF51569">
    <property type="entry name" value="Aldolase"/>
    <property type="match status" value="1"/>
</dbReference>
<dbReference type="InterPro" id="IPR001381">
    <property type="entry name" value="DHquinase_I"/>
</dbReference>
<dbReference type="PANTHER" id="PTHR21089">
    <property type="entry name" value="SHIKIMATE DEHYDROGENASE"/>
    <property type="match status" value="1"/>
</dbReference>
<dbReference type="GO" id="GO:0004764">
    <property type="term" value="F:shikimate 3-dehydrogenase (NADP+) activity"/>
    <property type="evidence" value="ECO:0007669"/>
    <property type="project" value="InterPro"/>
</dbReference>
<gene>
    <name evidence="4" type="ORF">Din_006500</name>
</gene>
<dbReference type="GO" id="GO:0019632">
    <property type="term" value="P:shikimate metabolic process"/>
    <property type="evidence" value="ECO:0007669"/>
    <property type="project" value="TreeGrafter"/>
</dbReference>
<evidence type="ECO:0000313" key="4">
    <source>
        <dbReference type="EMBL" id="MPA37059.1"/>
    </source>
</evidence>
<dbReference type="FunFam" id="3.40.50.720:FF:000172">
    <property type="entry name" value="Bifunctional 3-dehydroquinate dehydratase/shikimate dehydrogenase, chloroplastic"/>
    <property type="match status" value="1"/>
</dbReference>
<dbReference type="InterPro" id="IPR013708">
    <property type="entry name" value="Shikimate_DH-bd_N"/>
</dbReference>
<dbReference type="FunFam" id="3.40.50.10860:FF:000009">
    <property type="entry name" value="Bifunctional 3-dehydroquinate dehydratase/shikimate dehydrogenase, chloroplastic"/>
    <property type="match status" value="1"/>
</dbReference>
<dbReference type="Gene3D" id="3.40.50.720">
    <property type="entry name" value="NAD(P)-binding Rossmann-like Domain"/>
    <property type="match status" value="1"/>
</dbReference>
<dbReference type="GO" id="GO:0003855">
    <property type="term" value="F:3-dehydroquinate dehydratase activity"/>
    <property type="evidence" value="ECO:0007669"/>
    <property type="project" value="InterPro"/>
</dbReference>
<dbReference type="SUPFAM" id="SSF51735">
    <property type="entry name" value="NAD(P)-binding Rossmann-fold domains"/>
    <property type="match status" value="1"/>
</dbReference>
<dbReference type="InterPro" id="IPR046346">
    <property type="entry name" value="Aminoacid_DH-like_N_sf"/>
</dbReference>
<dbReference type="HAMAP" id="MF_00214">
    <property type="entry name" value="AroD"/>
    <property type="match status" value="1"/>
</dbReference>
<protein>
    <submittedName>
        <fullName evidence="4">Uncharacterized protein</fullName>
    </submittedName>
</protein>
<proteinExistence type="inferred from homology"/>
<feature type="domain" description="Quinate/shikimate 5-dehydrogenase/glutamyl-tRNA reductase" evidence="1">
    <location>
        <begin position="365"/>
        <end position="434"/>
    </location>
</feature>
<dbReference type="FunFam" id="3.20.20.70:FF:000142">
    <property type="entry name" value="bifunctional 3-dehydroquinate dehydratase/shikimate dehydrogenase, chloroplastic"/>
    <property type="match status" value="1"/>
</dbReference>
<feature type="domain" description="Shikimate dehydrogenase substrate binding N-terminal" evidence="2">
    <location>
        <begin position="245"/>
        <end position="325"/>
    </location>
</feature>
<dbReference type="GO" id="GO:0009423">
    <property type="term" value="P:chorismate biosynthetic process"/>
    <property type="evidence" value="ECO:0007669"/>
    <property type="project" value="UniProtKB-UniPathway"/>
</dbReference>
<dbReference type="Pfam" id="PF01487">
    <property type="entry name" value="DHquinase_I"/>
    <property type="match status" value="1"/>
</dbReference>
<dbReference type="CDD" id="cd01065">
    <property type="entry name" value="NAD_bind_Shikimate_DH"/>
    <property type="match status" value="1"/>
</dbReference>
<evidence type="ECO:0000259" key="2">
    <source>
        <dbReference type="Pfam" id="PF08501"/>
    </source>
</evidence>
<dbReference type="EMBL" id="GHES01006500">
    <property type="protein sequence ID" value="MPA37059.1"/>
    <property type="molecule type" value="Transcribed_RNA"/>
</dbReference>
<dbReference type="Gene3D" id="3.20.20.70">
    <property type="entry name" value="Aldolase class I"/>
    <property type="match status" value="1"/>
</dbReference>
<evidence type="ECO:0000259" key="3">
    <source>
        <dbReference type="Pfam" id="PF18317"/>
    </source>
</evidence>
<dbReference type="Pfam" id="PF08501">
    <property type="entry name" value="Shikimate_dh_N"/>
    <property type="match status" value="1"/>
</dbReference>
<dbReference type="Pfam" id="PF18317">
    <property type="entry name" value="SDH_C"/>
    <property type="match status" value="1"/>
</dbReference>
<accession>A0A5B6YZ78</accession>
<dbReference type="CDD" id="cd00502">
    <property type="entry name" value="DHQase_I"/>
    <property type="match status" value="1"/>
</dbReference>
<feature type="domain" description="SDH C-terminal" evidence="3">
    <location>
        <begin position="486"/>
        <end position="513"/>
    </location>
</feature>
<dbReference type="InterPro" id="IPR022893">
    <property type="entry name" value="Shikimate_DH_fam"/>
</dbReference>
<dbReference type="AlphaFoldDB" id="A0A5B6YZ78"/>
<dbReference type="InterPro" id="IPR036291">
    <property type="entry name" value="NAD(P)-bd_dom_sf"/>
</dbReference>
<dbReference type="UniPathway" id="UPA00053">
    <property type="reaction ID" value="UER00087"/>
</dbReference>
<dbReference type="SUPFAM" id="SSF53223">
    <property type="entry name" value="Aminoacid dehydrogenase-like, N-terminal domain"/>
    <property type="match status" value="1"/>
</dbReference>
<dbReference type="PANTHER" id="PTHR21089:SF1">
    <property type="entry name" value="BIFUNCTIONAL 3-DEHYDROQUINATE DEHYDRATASE_SHIKIMATE DEHYDROGENASE, CHLOROPLASTIC"/>
    <property type="match status" value="1"/>
</dbReference>
<dbReference type="Pfam" id="PF01488">
    <property type="entry name" value="Shikimate_DH"/>
    <property type="match status" value="1"/>
</dbReference>
<sequence>MENEGIWKNSALICAPLMADSVDEMVIDMNKAKAGGADLVEVRLDSLKGFNPREDIETLIKRCPLPTLFTYRPKWEGGQYGGDENRRLDALRLAMELGADCIDVELQAVKDFNNSIHGEKPAKCKVIVSSHNYQNTPTVEDLGNLVARIQATGADIVKIATTASDITDVARVFQITVHSQVPIIGMVMGDRGLMSRILCPKFGGYLTFGTLEAGIVSAPGQPTIKDLMNLYNFRELGPDTKVFGIIGKPVSHSKSPILYNEAFKSVGFNGVYVHLLVDDVASFLRTYSSTDFAGFSCTIPHKEAALKCCDEVDPVAKSIGAVNCIIKRPTDGKLFGCNTDYVGAITAIEDGLQGSHHISSTTGSPLAGKLFVVIGAGGAGKALAYGAKEKGARVVIANRTYDRARELADTVGGDALSLAALDSFHPEDGMILANTTSIGMHPKIDETPISKQALRSYALVFDAVYTPKITRLLREAEESGATIVTGTEMFIGQAYEQFERFTGLPAPKELFRKIMANYS</sequence>
<dbReference type="InterPro" id="IPR041121">
    <property type="entry name" value="SDH_C"/>
</dbReference>
<dbReference type="HAMAP" id="MF_00222">
    <property type="entry name" value="Shikimate_DH_AroE"/>
    <property type="match status" value="1"/>
</dbReference>
<dbReference type="InterPro" id="IPR013785">
    <property type="entry name" value="Aldolase_TIM"/>
</dbReference>
<reference evidence="4" key="1">
    <citation type="submission" date="2019-08" db="EMBL/GenBank/DDBJ databases">
        <title>Reference gene set and small RNA set construction with multiple tissues from Davidia involucrata Baill.</title>
        <authorList>
            <person name="Yang H."/>
            <person name="Zhou C."/>
            <person name="Li G."/>
            <person name="Wang J."/>
            <person name="Gao P."/>
            <person name="Wang M."/>
            <person name="Wang R."/>
            <person name="Zhao Y."/>
        </authorList>
    </citation>
    <scope>NUCLEOTIDE SEQUENCE</scope>
    <source>
        <tissue evidence="4">Mixed with DoveR01_LX</tissue>
    </source>
</reference>
<organism evidence="4">
    <name type="scientific">Davidia involucrata</name>
    <name type="common">Dove tree</name>
    <dbReference type="NCBI Taxonomy" id="16924"/>
    <lineage>
        <taxon>Eukaryota</taxon>
        <taxon>Viridiplantae</taxon>
        <taxon>Streptophyta</taxon>
        <taxon>Embryophyta</taxon>
        <taxon>Tracheophyta</taxon>
        <taxon>Spermatophyta</taxon>
        <taxon>Magnoliopsida</taxon>
        <taxon>eudicotyledons</taxon>
        <taxon>Gunneridae</taxon>
        <taxon>Pentapetalae</taxon>
        <taxon>asterids</taxon>
        <taxon>Cornales</taxon>
        <taxon>Nyssaceae</taxon>
        <taxon>Davidia</taxon>
    </lineage>
</organism>
<dbReference type="NCBIfam" id="TIGR01093">
    <property type="entry name" value="aroD"/>
    <property type="match status" value="1"/>
</dbReference>